<dbReference type="Pfam" id="PF12389">
    <property type="entry name" value="Peptidase_M73"/>
    <property type="match status" value="1"/>
</dbReference>
<dbReference type="InterPro" id="IPR022121">
    <property type="entry name" value="Peptidase_M73_camelysin"/>
</dbReference>
<evidence type="ECO:0000313" key="1">
    <source>
        <dbReference type="EMBL" id="EOO57818.1"/>
    </source>
</evidence>
<reference evidence="1 2" key="1">
    <citation type="submission" date="2012-12" db="EMBL/GenBank/DDBJ databases">
        <title>The Genome Sequence of Bacillus cereus VD196.</title>
        <authorList>
            <consortium name="The Broad Institute Genome Sequencing Platform"/>
            <consortium name="The Broad Institute Genome Sequencing Center for Infectious Disease"/>
            <person name="Feldgarden M."/>
            <person name="Van der Auwera G.A."/>
            <person name="Mahillon J."/>
            <person name="Duprez V."/>
            <person name="Timmery S."/>
            <person name="Mattelet C."/>
            <person name="Dierick K."/>
            <person name="Sun M."/>
            <person name="Yu Z."/>
            <person name="Zhu L."/>
            <person name="Hu X."/>
            <person name="Shank E.B."/>
            <person name="Swiecicka I."/>
            <person name="Hansen B.M."/>
            <person name="Andrup L."/>
            <person name="Walker B."/>
            <person name="Young S.K."/>
            <person name="Zeng Q."/>
            <person name="Gargeya S."/>
            <person name="Fitzgerald M."/>
            <person name="Haas B."/>
            <person name="Abouelleil A."/>
            <person name="Alvarado L."/>
            <person name="Arachchi H.M."/>
            <person name="Berlin A.M."/>
            <person name="Chapman S.B."/>
            <person name="Dewar J."/>
            <person name="Goldberg J."/>
            <person name="Griggs A."/>
            <person name="Gujja S."/>
            <person name="Hansen M."/>
            <person name="Howarth C."/>
            <person name="Imamovic A."/>
            <person name="Larimer J."/>
            <person name="McCowan C."/>
            <person name="Murphy C."/>
            <person name="Neiman D."/>
            <person name="Pearson M."/>
            <person name="Priest M."/>
            <person name="Roberts A."/>
            <person name="Saif S."/>
            <person name="Shea T."/>
            <person name="Sisk P."/>
            <person name="Sykes S."/>
            <person name="Wortman J."/>
            <person name="Nusbaum C."/>
            <person name="Birren B."/>
        </authorList>
    </citation>
    <scope>NUCLEOTIDE SEQUENCE [LARGE SCALE GENOMIC DNA]</scope>
    <source>
        <strain evidence="1 2">VD196</strain>
    </source>
</reference>
<dbReference type="RefSeq" id="WP_000118549.1">
    <property type="nucleotide sequence ID" value="NZ_KB976272.1"/>
</dbReference>
<dbReference type="EMBL" id="AHFL01000088">
    <property type="protein sequence ID" value="EOO57818.1"/>
    <property type="molecule type" value="Genomic_DNA"/>
</dbReference>
<dbReference type="NCBIfam" id="TIGR04088">
    <property type="entry name" value="cognate_SipW"/>
    <property type="match status" value="1"/>
</dbReference>
<dbReference type="Proteomes" id="UP000014023">
    <property type="component" value="Unassembled WGS sequence"/>
</dbReference>
<accession>A0A9W5PXP3</accession>
<comment type="caution">
    <text evidence="1">The sequence shown here is derived from an EMBL/GenBank/DDBJ whole genome shotgun (WGS) entry which is preliminary data.</text>
</comment>
<name>A0A9W5PXP3_BACCE</name>
<gene>
    <name evidence="1" type="ORF">IKE_06271</name>
</gene>
<dbReference type="InterPro" id="IPR023833">
    <property type="entry name" value="Signal_pept_SipW-depend-type"/>
</dbReference>
<evidence type="ECO:0000313" key="2">
    <source>
        <dbReference type="Proteomes" id="UP000014023"/>
    </source>
</evidence>
<organism evidence="1 2">
    <name type="scientific">Bacillus cereus VD196</name>
    <dbReference type="NCBI Taxonomy" id="1053243"/>
    <lineage>
        <taxon>Bacteria</taxon>
        <taxon>Bacillati</taxon>
        <taxon>Bacillota</taxon>
        <taxon>Bacilli</taxon>
        <taxon>Bacillales</taxon>
        <taxon>Bacillaceae</taxon>
        <taxon>Bacillus</taxon>
        <taxon>Bacillus cereus group</taxon>
    </lineage>
</organism>
<proteinExistence type="predicted"/>
<sequence>MSWKKKLGVGVVTSALGLSLIGGGTYAYFSDQVVTNNTFAAGTLDLVMQPTTSLNLDNLKPGDKILKKFNLKNSGTLDIKDVLMKVDYTVNDLKLDNQEDDFGKHIKVQFLWDWDPTKSPVYETTLAELKSQNPEVISQKVFFSKWVKTGGLKAGKMDWLWIKFIFEDNKMDQNMFQGDSIAIKMEFQANQTEGQER</sequence>
<protein>
    <submittedName>
        <fullName evidence="1">SipW-cognate class signal peptide</fullName>
    </submittedName>
</protein>
<dbReference type="AlphaFoldDB" id="A0A9W5PXP3"/>